<keyword evidence="3 6" id="KW-0158">Chromosome</keyword>
<organism evidence="9">
    <name type="scientific">Tetraselmis sp. GSL018</name>
    <dbReference type="NCBI Taxonomy" id="582737"/>
    <lineage>
        <taxon>Eukaryota</taxon>
        <taxon>Viridiplantae</taxon>
        <taxon>Chlorophyta</taxon>
        <taxon>core chlorophytes</taxon>
        <taxon>Chlorodendrophyceae</taxon>
        <taxon>Chlorodendrales</taxon>
        <taxon>Chlorodendraceae</taxon>
        <taxon>Tetraselmis</taxon>
    </lineage>
</organism>
<dbReference type="AlphaFoldDB" id="A0A061RYV2"/>
<dbReference type="GO" id="GO:0045910">
    <property type="term" value="P:negative regulation of DNA recombination"/>
    <property type="evidence" value="ECO:0007669"/>
    <property type="project" value="TreeGrafter"/>
</dbReference>
<feature type="compositionally biased region" description="Low complexity" evidence="7">
    <location>
        <begin position="109"/>
        <end position="124"/>
    </location>
</feature>
<dbReference type="InterPro" id="IPR036388">
    <property type="entry name" value="WH-like_DNA-bd_sf"/>
</dbReference>
<feature type="compositionally biased region" description="Low complexity" evidence="7">
    <location>
        <begin position="132"/>
        <end position="146"/>
    </location>
</feature>
<dbReference type="GO" id="GO:0006334">
    <property type="term" value="P:nucleosome assembly"/>
    <property type="evidence" value="ECO:0007669"/>
    <property type="project" value="InterPro"/>
</dbReference>
<dbReference type="GO" id="GO:0030527">
    <property type="term" value="F:structural constituent of chromatin"/>
    <property type="evidence" value="ECO:0007669"/>
    <property type="project" value="InterPro"/>
</dbReference>
<evidence type="ECO:0000256" key="5">
    <source>
        <dbReference type="ARBA" id="ARBA00023242"/>
    </source>
</evidence>
<evidence type="ECO:0000256" key="7">
    <source>
        <dbReference type="SAM" id="MobiDB-lite"/>
    </source>
</evidence>
<keyword evidence="5 6" id="KW-0539">Nucleus</keyword>
<protein>
    <submittedName>
        <fullName evidence="9">Histone H1/5</fullName>
    </submittedName>
</protein>
<accession>A0A061RYV2</accession>
<dbReference type="SUPFAM" id="SSF46785">
    <property type="entry name" value="Winged helix' DNA-binding domain"/>
    <property type="match status" value="1"/>
</dbReference>
<dbReference type="FunFam" id="1.10.10.10:FF:000493">
    <property type="entry name" value="HMG-Y-related protein A"/>
    <property type="match status" value="1"/>
</dbReference>
<dbReference type="GO" id="GO:0031492">
    <property type="term" value="F:nucleosomal DNA binding"/>
    <property type="evidence" value="ECO:0007669"/>
    <property type="project" value="TreeGrafter"/>
</dbReference>
<dbReference type="InterPro" id="IPR005819">
    <property type="entry name" value="H1/H5"/>
</dbReference>
<dbReference type="PANTHER" id="PTHR11467:SF36">
    <property type="entry name" value="HISTONE 24-RELATED"/>
    <property type="match status" value="1"/>
</dbReference>
<feature type="region of interest" description="Disordered" evidence="7">
    <location>
        <begin position="79"/>
        <end position="186"/>
    </location>
</feature>
<evidence type="ECO:0000256" key="2">
    <source>
        <dbReference type="ARBA" id="ARBA00004286"/>
    </source>
</evidence>
<evidence type="ECO:0000256" key="6">
    <source>
        <dbReference type="RuleBase" id="RU003894"/>
    </source>
</evidence>
<comment type="subcellular location">
    <subcellularLocation>
        <location evidence="2">Chromosome</location>
    </subcellularLocation>
    <subcellularLocation>
        <location evidence="1 6">Nucleus</location>
    </subcellularLocation>
</comment>
<feature type="compositionally biased region" description="Basic residues" evidence="7">
    <location>
        <begin position="172"/>
        <end position="186"/>
    </location>
</feature>
<dbReference type="SMART" id="SM00526">
    <property type="entry name" value="H15"/>
    <property type="match status" value="1"/>
</dbReference>
<gene>
    <name evidence="9" type="primary">H1_5</name>
    <name evidence="9" type="ORF">TSPGSL018_22226</name>
</gene>
<dbReference type="InterPro" id="IPR036390">
    <property type="entry name" value="WH_DNA-bd_sf"/>
</dbReference>
<dbReference type="PROSITE" id="PS51504">
    <property type="entry name" value="H15"/>
    <property type="match status" value="1"/>
</dbReference>
<proteinExistence type="inferred from homology"/>
<dbReference type="PANTHER" id="PTHR11467">
    <property type="entry name" value="HISTONE H1"/>
    <property type="match status" value="1"/>
</dbReference>
<evidence type="ECO:0000256" key="3">
    <source>
        <dbReference type="ARBA" id="ARBA00022454"/>
    </source>
</evidence>
<dbReference type="PRINTS" id="PR00624">
    <property type="entry name" value="HISTONEH5"/>
</dbReference>
<dbReference type="GO" id="GO:0003690">
    <property type="term" value="F:double-stranded DNA binding"/>
    <property type="evidence" value="ECO:0007669"/>
    <property type="project" value="TreeGrafter"/>
</dbReference>
<dbReference type="InterPro" id="IPR005818">
    <property type="entry name" value="Histone_H1/H5_H15"/>
</dbReference>
<evidence type="ECO:0000256" key="1">
    <source>
        <dbReference type="ARBA" id="ARBA00004123"/>
    </source>
</evidence>
<sequence length="186" mass="19546">MAPKAAPPSHPKYEVMIASAISALKERTGSSTPAIAKYIESQYGKNLPDNWKKVLSVQLRRLVDSGKLFKVKASYKLGEELKKAPKKPAPVKKPAAATKKPAVKKTATKKPAAPAKKPAAGAKKTPVKKAAKVATPSKATKMAKPAAKAKKSTKALKPKSAGVKKAAPTKKPAAKAKKATPKKAKK</sequence>
<feature type="compositionally biased region" description="Low complexity" evidence="7">
    <location>
        <begin position="158"/>
        <end position="171"/>
    </location>
</feature>
<dbReference type="EMBL" id="GBEZ01009891">
    <property type="protein sequence ID" value="JAC75731.1"/>
    <property type="molecule type" value="Transcribed_RNA"/>
</dbReference>
<evidence type="ECO:0000256" key="4">
    <source>
        <dbReference type="ARBA" id="ARBA00023125"/>
    </source>
</evidence>
<evidence type="ECO:0000313" key="9">
    <source>
        <dbReference type="EMBL" id="JAC75731.1"/>
    </source>
</evidence>
<keyword evidence="4 6" id="KW-0238">DNA-binding</keyword>
<comment type="similarity">
    <text evidence="6">Belongs to the histone H1/H5 family.</text>
</comment>
<dbReference type="GO" id="GO:0030261">
    <property type="term" value="P:chromosome condensation"/>
    <property type="evidence" value="ECO:0007669"/>
    <property type="project" value="TreeGrafter"/>
</dbReference>
<dbReference type="GO" id="GO:0000786">
    <property type="term" value="C:nucleosome"/>
    <property type="evidence" value="ECO:0007669"/>
    <property type="project" value="InterPro"/>
</dbReference>
<reference evidence="9" key="1">
    <citation type="submission" date="2014-05" db="EMBL/GenBank/DDBJ databases">
        <title>The transcriptome of the halophilic microalga Tetraselmis sp. GSL018 isolated from the Great Salt Lake, Utah.</title>
        <authorList>
            <person name="Jinkerson R.E."/>
            <person name="D'Adamo S."/>
            <person name="Posewitz M.C."/>
        </authorList>
    </citation>
    <scope>NUCLEOTIDE SEQUENCE</scope>
    <source>
        <strain evidence="9">GSL018</strain>
    </source>
</reference>
<dbReference type="CDD" id="cd00073">
    <property type="entry name" value="H15"/>
    <property type="match status" value="1"/>
</dbReference>
<feature type="compositionally biased region" description="Basic residues" evidence="7">
    <location>
        <begin position="147"/>
        <end position="157"/>
    </location>
</feature>
<dbReference type="GO" id="GO:0005634">
    <property type="term" value="C:nucleus"/>
    <property type="evidence" value="ECO:0007669"/>
    <property type="project" value="UniProtKB-SubCell"/>
</dbReference>
<name>A0A061RYV2_9CHLO</name>
<dbReference type="Pfam" id="PF00538">
    <property type="entry name" value="Linker_histone"/>
    <property type="match status" value="1"/>
</dbReference>
<evidence type="ECO:0000259" key="8">
    <source>
        <dbReference type="PROSITE" id="PS51504"/>
    </source>
</evidence>
<dbReference type="Gene3D" id="1.10.10.10">
    <property type="entry name" value="Winged helix-like DNA-binding domain superfamily/Winged helix DNA-binding domain"/>
    <property type="match status" value="1"/>
</dbReference>
<feature type="domain" description="H15" evidence="8">
    <location>
        <begin position="9"/>
        <end position="79"/>
    </location>
</feature>